<dbReference type="STRING" id="280332.CQ12_11165"/>
<organism evidence="1 2">
    <name type="scientific">Bradyrhizobium jicamae</name>
    <dbReference type="NCBI Taxonomy" id="280332"/>
    <lineage>
        <taxon>Bacteria</taxon>
        <taxon>Pseudomonadati</taxon>
        <taxon>Pseudomonadota</taxon>
        <taxon>Alphaproteobacteria</taxon>
        <taxon>Hyphomicrobiales</taxon>
        <taxon>Nitrobacteraceae</taxon>
        <taxon>Bradyrhizobium</taxon>
    </lineage>
</organism>
<dbReference type="AlphaFoldDB" id="A0A0R3MAN5"/>
<comment type="caution">
    <text evidence="1">The sequence shown here is derived from an EMBL/GenBank/DDBJ whole genome shotgun (WGS) entry which is preliminary data.</text>
</comment>
<gene>
    <name evidence="1" type="ORF">CQ12_11165</name>
</gene>
<keyword evidence="2" id="KW-1185">Reference proteome</keyword>
<evidence type="ECO:0000313" key="1">
    <source>
        <dbReference type="EMBL" id="KRR14675.1"/>
    </source>
</evidence>
<dbReference type="Proteomes" id="UP000050863">
    <property type="component" value="Unassembled WGS sequence"/>
</dbReference>
<name>A0A0R3MAN5_9BRAD</name>
<evidence type="ECO:0000313" key="2">
    <source>
        <dbReference type="Proteomes" id="UP000050863"/>
    </source>
</evidence>
<dbReference type="OrthoDB" id="8243347at2"/>
<accession>A0A0R3MAN5</accession>
<reference evidence="1 2" key="1">
    <citation type="submission" date="2014-03" db="EMBL/GenBank/DDBJ databases">
        <title>Bradyrhizobium valentinum sp. nov., isolated from effective nodules of Lupinus mariae-josephae, a lupine endemic of basic-lime soils in Eastern Spain.</title>
        <authorList>
            <person name="Duran D."/>
            <person name="Rey L."/>
            <person name="Navarro A."/>
            <person name="Busquets A."/>
            <person name="Imperial J."/>
            <person name="Ruiz-Argueso T."/>
        </authorList>
    </citation>
    <scope>NUCLEOTIDE SEQUENCE [LARGE SCALE GENOMIC DNA]</scope>
    <source>
        <strain evidence="1 2">PAC68</strain>
    </source>
</reference>
<protein>
    <submittedName>
        <fullName evidence="1">Uncharacterized protein</fullName>
    </submittedName>
</protein>
<dbReference type="EMBL" id="LLXZ01000012">
    <property type="protein sequence ID" value="KRR14675.1"/>
    <property type="molecule type" value="Genomic_DNA"/>
</dbReference>
<proteinExistence type="predicted"/>
<sequence length="71" mass="7679">MKDFANASFPPEIISVMEAAFDAAVASLPEPVSSSHVQAIAEAILRAARDGEYDPVVLQRLALMELQIIPR</sequence>
<dbReference type="RefSeq" id="WP_057833869.1">
    <property type="nucleotide sequence ID" value="NZ_LLXZ01000012.1"/>
</dbReference>